<organism evidence="2 3">
    <name type="scientific">Oryza meyeriana var. granulata</name>
    <dbReference type="NCBI Taxonomy" id="110450"/>
    <lineage>
        <taxon>Eukaryota</taxon>
        <taxon>Viridiplantae</taxon>
        <taxon>Streptophyta</taxon>
        <taxon>Embryophyta</taxon>
        <taxon>Tracheophyta</taxon>
        <taxon>Spermatophyta</taxon>
        <taxon>Magnoliopsida</taxon>
        <taxon>Liliopsida</taxon>
        <taxon>Poales</taxon>
        <taxon>Poaceae</taxon>
        <taxon>BOP clade</taxon>
        <taxon>Oryzoideae</taxon>
        <taxon>Oryzeae</taxon>
        <taxon>Oryzinae</taxon>
        <taxon>Oryza</taxon>
        <taxon>Oryza meyeriana</taxon>
    </lineage>
</organism>
<protein>
    <submittedName>
        <fullName evidence="2">Uncharacterized protein</fullName>
    </submittedName>
</protein>
<proteinExistence type="predicted"/>
<dbReference type="AlphaFoldDB" id="A0A6G1EC27"/>
<keyword evidence="3" id="KW-1185">Reference proteome</keyword>
<dbReference type="Proteomes" id="UP000479710">
    <property type="component" value="Unassembled WGS sequence"/>
</dbReference>
<dbReference type="OrthoDB" id="703343at2759"/>
<comment type="caution">
    <text evidence="2">The sequence shown here is derived from an EMBL/GenBank/DDBJ whole genome shotgun (WGS) entry which is preliminary data.</text>
</comment>
<accession>A0A6G1EC27</accession>
<sequence>MRKKGKMPVKVKKITFIGSQMECKITLADSQAPSSMNPATGPSAQTQSRDDQKPPIMKKICRKRKVESDDTDNPATKKLKSLNRTRLKSIIDIFYLDNLVPPEEFQIDPLETPHIQFYTKGIVKSILKLDRDPDDGSYGCCSLKAIEGTCYYHDHFDREVEPRGGNHGNPWLEGLIRPQCINFPSLFDVMAGYPDAICVD</sequence>
<gene>
    <name evidence="2" type="ORF">E2562_001063</name>
</gene>
<reference evidence="2 3" key="1">
    <citation type="submission" date="2019-11" db="EMBL/GenBank/DDBJ databases">
        <title>Whole genome sequence of Oryza granulata.</title>
        <authorList>
            <person name="Li W."/>
        </authorList>
    </citation>
    <scope>NUCLEOTIDE SEQUENCE [LARGE SCALE GENOMIC DNA]</scope>
    <source>
        <strain evidence="3">cv. Menghai</strain>
        <tissue evidence="2">Leaf</tissue>
    </source>
</reference>
<name>A0A6G1EC27_9ORYZ</name>
<evidence type="ECO:0000313" key="2">
    <source>
        <dbReference type="EMBL" id="KAF0922665.1"/>
    </source>
</evidence>
<evidence type="ECO:0000313" key="3">
    <source>
        <dbReference type="Proteomes" id="UP000479710"/>
    </source>
</evidence>
<dbReference type="EMBL" id="SPHZ02000003">
    <property type="protein sequence ID" value="KAF0922665.1"/>
    <property type="molecule type" value="Genomic_DNA"/>
</dbReference>
<feature type="compositionally biased region" description="Polar residues" evidence="1">
    <location>
        <begin position="28"/>
        <end position="47"/>
    </location>
</feature>
<feature type="region of interest" description="Disordered" evidence="1">
    <location>
        <begin position="27"/>
        <end position="77"/>
    </location>
</feature>
<evidence type="ECO:0000256" key="1">
    <source>
        <dbReference type="SAM" id="MobiDB-lite"/>
    </source>
</evidence>